<evidence type="ECO:0000256" key="6">
    <source>
        <dbReference type="ARBA" id="ARBA00023136"/>
    </source>
</evidence>
<name>A0A2N8HEX1_9BACT</name>
<sequence>MSWIYLVLAGLCEIGWPLGFKLSQAPGTGSGRFAACIAFSVFSMALSGFLLWLAQRNIPIGTAYAVWTGIGALGTFMVGILWFGDSSNVWRMLAATFLLIGIIGLKLAPGH</sequence>
<dbReference type="Proteomes" id="UP000236000">
    <property type="component" value="Unassembled WGS sequence"/>
</dbReference>
<evidence type="ECO:0000313" key="11">
    <source>
        <dbReference type="EMBL" id="PNC18816.1"/>
    </source>
</evidence>
<dbReference type="Pfam" id="PF00893">
    <property type="entry name" value="Multi_Drug_Res"/>
    <property type="match status" value="1"/>
</dbReference>
<dbReference type="InterPro" id="IPR045324">
    <property type="entry name" value="Small_multidrug_res"/>
</dbReference>
<keyword evidence="3" id="KW-1003">Cell membrane</keyword>
<organism evidence="11 12">
    <name type="scientific">Akkermansia muciniphila</name>
    <dbReference type="NCBI Taxonomy" id="239935"/>
    <lineage>
        <taxon>Bacteria</taxon>
        <taxon>Pseudomonadati</taxon>
        <taxon>Verrucomicrobiota</taxon>
        <taxon>Verrucomicrobiia</taxon>
        <taxon>Verrucomicrobiales</taxon>
        <taxon>Akkermansiaceae</taxon>
        <taxon>Akkermansia</taxon>
    </lineage>
</organism>
<evidence type="ECO:0000256" key="4">
    <source>
        <dbReference type="ARBA" id="ARBA00022692"/>
    </source>
</evidence>
<gene>
    <name evidence="11" type="ORF">CXU22_03190</name>
</gene>
<comment type="subcellular location">
    <subcellularLocation>
        <location evidence="1 9">Cell membrane</location>
        <topology evidence="1 9">Multi-pass membrane protein</topology>
    </subcellularLocation>
</comment>
<evidence type="ECO:0000256" key="1">
    <source>
        <dbReference type="ARBA" id="ARBA00004651"/>
    </source>
</evidence>
<dbReference type="RefSeq" id="WP_102712491.1">
    <property type="nucleotide sequence ID" value="NZ_CABMLK010000003.1"/>
</dbReference>
<dbReference type="GO" id="GO:0022857">
    <property type="term" value="F:transmembrane transporter activity"/>
    <property type="evidence" value="ECO:0007669"/>
    <property type="project" value="InterPro"/>
</dbReference>
<keyword evidence="6 10" id="KW-0472">Membrane</keyword>
<evidence type="ECO:0000256" key="8">
    <source>
        <dbReference type="ARBA" id="ARBA00039168"/>
    </source>
</evidence>
<proteinExistence type="inferred from homology"/>
<dbReference type="SUPFAM" id="SSF103481">
    <property type="entry name" value="Multidrug resistance efflux transporter EmrE"/>
    <property type="match status" value="1"/>
</dbReference>
<dbReference type="AlphaFoldDB" id="A0A2N8HEX1"/>
<dbReference type="InterPro" id="IPR000390">
    <property type="entry name" value="Small_drug/metabolite_transptr"/>
</dbReference>
<dbReference type="EMBL" id="PJKA01000006">
    <property type="protein sequence ID" value="PNC18816.1"/>
    <property type="molecule type" value="Genomic_DNA"/>
</dbReference>
<evidence type="ECO:0000256" key="2">
    <source>
        <dbReference type="ARBA" id="ARBA00022448"/>
    </source>
</evidence>
<evidence type="ECO:0000256" key="9">
    <source>
        <dbReference type="RuleBase" id="RU003942"/>
    </source>
</evidence>
<feature type="transmembrane region" description="Helical" evidence="10">
    <location>
        <begin position="89"/>
        <end position="108"/>
    </location>
</feature>
<dbReference type="PANTHER" id="PTHR30561">
    <property type="entry name" value="SMR FAMILY PROTON-DEPENDENT DRUG EFFLUX TRANSPORTER SUGE"/>
    <property type="match status" value="1"/>
</dbReference>
<evidence type="ECO:0000256" key="3">
    <source>
        <dbReference type="ARBA" id="ARBA00022475"/>
    </source>
</evidence>
<evidence type="ECO:0000256" key="5">
    <source>
        <dbReference type="ARBA" id="ARBA00022989"/>
    </source>
</evidence>
<keyword evidence="5 10" id="KW-1133">Transmembrane helix</keyword>
<reference evidence="11 12" key="1">
    <citation type="journal article" date="2017" name="BMC Genomics">
        <title>Genome sequencing of 39 Akkermansia muciniphila isolates reveals its population structure, genomic and functional diverisity, and global distribution in mammalian gut microbiotas.</title>
        <authorList>
            <person name="Guo X."/>
            <person name="Li S."/>
            <person name="Zhang J."/>
            <person name="Wu F."/>
            <person name="Li X."/>
            <person name="Wu D."/>
            <person name="Zhang M."/>
            <person name="Ou Z."/>
            <person name="Jie Z."/>
            <person name="Yan Q."/>
            <person name="Li P."/>
            <person name="Yi J."/>
            <person name="Peng Y."/>
        </authorList>
    </citation>
    <scope>NUCLEOTIDE SEQUENCE [LARGE SCALE GENOMIC DNA]</scope>
    <source>
        <strain evidence="11 12">GP24</strain>
    </source>
</reference>
<accession>A0A2N8HEX1</accession>
<evidence type="ECO:0000256" key="7">
    <source>
        <dbReference type="ARBA" id="ARBA00038151"/>
    </source>
</evidence>
<comment type="similarity">
    <text evidence="7">Belongs to the drug/metabolite transporter (DMT) superfamily. Small multidrug resistance (SMR) (TC 2.A.7.1) family. Gdx/SugE subfamily.</text>
</comment>
<dbReference type="OrthoDB" id="21828at2"/>
<dbReference type="PANTHER" id="PTHR30561:SF0">
    <property type="entry name" value="GUANIDINIUM EXPORTER"/>
    <property type="match status" value="1"/>
</dbReference>
<feature type="transmembrane region" description="Helical" evidence="10">
    <location>
        <begin position="64"/>
        <end position="83"/>
    </location>
</feature>
<dbReference type="GO" id="GO:0005886">
    <property type="term" value="C:plasma membrane"/>
    <property type="evidence" value="ECO:0007669"/>
    <property type="project" value="UniProtKB-SubCell"/>
</dbReference>
<dbReference type="InterPro" id="IPR037185">
    <property type="entry name" value="EmrE-like"/>
</dbReference>
<protein>
    <recommendedName>
        <fullName evidence="8">Guanidinium exporter</fullName>
    </recommendedName>
</protein>
<evidence type="ECO:0000313" key="12">
    <source>
        <dbReference type="Proteomes" id="UP000236000"/>
    </source>
</evidence>
<dbReference type="Gene3D" id="1.10.3730.20">
    <property type="match status" value="1"/>
</dbReference>
<keyword evidence="4 9" id="KW-0812">Transmembrane</keyword>
<keyword evidence="2" id="KW-0813">Transport</keyword>
<feature type="transmembrane region" description="Helical" evidence="10">
    <location>
        <begin position="31"/>
        <end position="52"/>
    </location>
</feature>
<evidence type="ECO:0000256" key="10">
    <source>
        <dbReference type="SAM" id="Phobius"/>
    </source>
</evidence>
<comment type="caution">
    <text evidence="11">The sequence shown here is derived from an EMBL/GenBank/DDBJ whole genome shotgun (WGS) entry which is preliminary data.</text>
</comment>